<evidence type="ECO:0000313" key="3">
    <source>
        <dbReference type="EMBL" id="GLJ78666.1"/>
    </source>
</evidence>
<feature type="domain" description="HTH cro/C1-type" evidence="2">
    <location>
        <begin position="28"/>
        <end position="71"/>
    </location>
</feature>
<name>A0A9W6HDU5_9MICO</name>
<dbReference type="Proteomes" id="UP001142317">
    <property type="component" value="Unassembled WGS sequence"/>
</dbReference>
<gene>
    <name evidence="3" type="ORF">GCM10017586_03480</name>
</gene>
<dbReference type="EMBL" id="BSEO01000001">
    <property type="protein sequence ID" value="GLJ78666.1"/>
    <property type="molecule type" value="Genomic_DNA"/>
</dbReference>
<dbReference type="Pfam" id="PF13443">
    <property type="entry name" value="HTH_26"/>
    <property type="match status" value="1"/>
</dbReference>
<dbReference type="GO" id="GO:0003677">
    <property type="term" value="F:DNA binding"/>
    <property type="evidence" value="ECO:0007669"/>
    <property type="project" value="InterPro"/>
</dbReference>
<comment type="caution">
    <text evidence="3">The sequence shown here is derived from an EMBL/GenBank/DDBJ whole genome shotgun (WGS) entry which is preliminary data.</text>
</comment>
<evidence type="ECO:0000259" key="2">
    <source>
        <dbReference type="PROSITE" id="PS50943"/>
    </source>
</evidence>
<protein>
    <recommendedName>
        <fullName evidence="2">HTH cro/C1-type domain-containing protein</fullName>
    </recommendedName>
</protein>
<dbReference type="InterPro" id="IPR001387">
    <property type="entry name" value="Cro/C1-type_HTH"/>
</dbReference>
<evidence type="ECO:0000313" key="4">
    <source>
        <dbReference type="Proteomes" id="UP001142317"/>
    </source>
</evidence>
<organism evidence="3 4">
    <name type="scientific">Microbacterium imperiale</name>
    <dbReference type="NCBI Taxonomy" id="33884"/>
    <lineage>
        <taxon>Bacteria</taxon>
        <taxon>Bacillati</taxon>
        <taxon>Actinomycetota</taxon>
        <taxon>Actinomycetes</taxon>
        <taxon>Micrococcales</taxon>
        <taxon>Microbacteriaceae</taxon>
        <taxon>Microbacterium</taxon>
    </lineage>
</organism>
<dbReference type="SUPFAM" id="SSF47413">
    <property type="entry name" value="lambda repressor-like DNA-binding domains"/>
    <property type="match status" value="1"/>
</dbReference>
<dbReference type="Gene3D" id="1.10.260.40">
    <property type="entry name" value="lambda repressor-like DNA-binding domains"/>
    <property type="match status" value="1"/>
</dbReference>
<keyword evidence="4" id="KW-1185">Reference proteome</keyword>
<accession>A0A9W6HDU5</accession>
<proteinExistence type="predicted"/>
<reference evidence="3" key="1">
    <citation type="journal article" date="2014" name="Int. J. Syst. Evol. Microbiol.">
        <title>Complete genome sequence of Corynebacterium casei LMG S-19264T (=DSM 44701T), isolated from a smear-ripened cheese.</title>
        <authorList>
            <consortium name="US DOE Joint Genome Institute (JGI-PGF)"/>
            <person name="Walter F."/>
            <person name="Albersmeier A."/>
            <person name="Kalinowski J."/>
            <person name="Ruckert C."/>
        </authorList>
    </citation>
    <scope>NUCLEOTIDE SEQUENCE</scope>
    <source>
        <strain evidence="3">VKM Ac-1447</strain>
    </source>
</reference>
<feature type="region of interest" description="Disordered" evidence="1">
    <location>
        <begin position="132"/>
        <end position="156"/>
    </location>
</feature>
<dbReference type="SMART" id="SM00530">
    <property type="entry name" value="HTH_XRE"/>
    <property type="match status" value="1"/>
</dbReference>
<sequence>MTNYAPSIMTREIISRLRGQIARFDVNQTELAVLCDVSQSQFSKIIRGTRPMSLDQLVVICDALAIDLGELTREVEDFLANRDLGQASPIVYVEEGARIDPPYERSDDWLDDWGKAARQRLHPQNVVRVKFGVGPPAEDELDAVARPTDPEPTDEQ</sequence>
<dbReference type="CDD" id="cd00093">
    <property type="entry name" value="HTH_XRE"/>
    <property type="match status" value="1"/>
</dbReference>
<evidence type="ECO:0000256" key="1">
    <source>
        <dbReference type="SAM" id="MobiDB-lite"/>
    </source>
</evidence>
<dbReference type="AlphaFoldDB" id="A0A9W6HDU5"/>
<dbReference type="PROSITE" id="PS50943">
    <property type="entry name" value="HTH_CROC1"/>
    <property type="match status" value="1"/>
</dbReference>
<reference evidence="3" key="2">
    <citation type="submission" date="2023-01" db="EMBL/GenBank/DDBJ databases">
        <authorList>
            <person name="Sun Q."/>
            <person name="Evtushenko L."/>
        </authorList>
    </citation>
    <scope>NUCLEOTIDE SEQUENCE</scope>
    <source>
        <strain evidence="3">VKM Ac-1447</strain>
    </source>
</reference>
<dbReference type="InterPro" id="IPR010982">
    <property type="entry name" value="Lambda_DNA-bd_dom_sf"/>
</dbReference>